<reference evidence="2" key="1">
    <citation type="submission" date="2022-11" db="UniProtKB">
        <authorList>
            <consortium name="WormBaseParasite"/>
        </authorList>
    </citation>
    <scope>IDENTIFICATION</scope>
</reference>
<dbReference type="Proteomes" id="UP000887565">
    <property type="component" value="Unplaced"/>
</dbReference>
<accession>A0A915HSD9</accession>
<sequence>MISQQHQVLFSITWRFVLDASYNTSCHTSARPVLQYSDRYDQFEIYHKIPDQGNMLPVNSNI</sequence>
<dbReference type="AlphaFoldDB" id="A0A915HSD9"/>
<evidence type="ECO:0000313" key="1">
    <source>
        <dbReference type="Proteomes" id="UP000887565"/>
    </source>
</evidence>
<name>A0A915HSD9_ROMCU</name>
<protein>
    <submittedName>
        <fullName evidence="2">Uncharacterized protein</fullName>
    </submittedName>
</protein>
<organism evidence="1 2">
    <name type="scientific">Romanomermis culicivorax</name>
    <name type="common">Nematode worm</name>
    <dbReference type="NCBI Taxonomy" id="13658"/>
    <lineage>
        <taxon>Eukaryota</taxon>
        <taxon>Metazoa</taxon>
        <taxon>Ecdysozoa</taxon>
        <taxon>Nematoda</taxon>
        <taxon>Enoplea</taxon>
        <taxon>Dorylaimia</taxon>
        <taxon>Mermithida</taxon>
        <taxon>Mermithoidea</taxon>
        <taxon>Mermithidae</taxon>
        <taxon>Romanomermis</taxon>
    </lineage>
</organism>
<dbReference type="WBParaSite" id="nRc.2.0.1.t04669-RA">
    <property type="protein sequence ID" value="nRc.2.0.1.t04669-RA"/>
    <property type="gene ID" value="nRc.2.0.1.g04669"/>
</dbReference>
<evidence type="ECO:0000313" key="2">
    <source>
        <dbReference type="WBParaSite" id="nRc.2.0.1.t04669-RA"/>
    </source>
</evidence>
<keyword evidence="1" id="KW-1185">Reference proteome</keyword>
<proteinExistence type="predicted"/>